<proteinExistence type="predicted"/>
<organism evidence="1 2">
    <name type="scientific">Acetobacter ascendens</name>
    <dbReference type="NCBI Taxonomy" id="481146"/>
    <lineage>
        <taxon>Bacteria</taxon>
        <taxon>Pseudomonadati</taxon>
        <taxon>Pseudomonadota</taxon>
        <taxon>Alphaproteobacteria</taxon>
        <taxon>Acetobacterales</taxon>
        <taxon>Acetobacteraceae</taxon>
        <taxon>Acetobacter</taxon>
    </lineage>
</organism>
<dbReference type="Proteomes" id="UP000195633">
    <property type="component" value="Chromosome"/>
</dbReference>
<name>A0A1Y0V575_9PROT</name>
<reference evidence="1 2" key="1">
    <citation type="submission" date="2017-05" db="EMBL/GenBank/DDBJ databases">
        <title>Genome sequence of Acetobacter pasteurianus subsp. ascendens strain SRCM101447.</title>
        <authorList>
            <person name="Cho S.H."/>
        </authorList>
    </citation>
    <scope>NUCLEOTIDE SEQUENCE [LARGE SCALE GENOMIC DNA]</scope>
    <source>
        <strain evidence="1 2">SRCM101447</strain>
    </source>
</reference>
<dbReference type="EMBL" id="CP021524">
    <property type="protein sequence ID" value="ARW09997.1"/>
    <property type="molecule type" value="Genomic_DNA"/>
</dbReference>
<evidence type="ECO:0000313" key="1">
    <source>
        <dbReference type="EMBL" id="ARW09997.1"/>
    </source>
</evidence>
<protein>
    <submittedName>
        <fullName evidence="1">Uncharacterized protein</fullName>
    </submittedName>
</protein>
<dbReference type="AlphaFoldDB" id="A0A1Y0V575"/>
<sequence>MSELASRGRNFSKVLMVGGPLDGEWRELPYTATGYVVRFRPKGAPHKNGIYELGVETEDGGEFYFLGFEELDDDYCKN</sequence>
<gene>
    <name evidence="1" type="ORF">S101447_00895</name>
</gene>
<evidence type="ECO:0000313" key="2">
    <source>
        <dbReference type="Proteomes" id="UP000195633"/>
    </source>
</evidence>
<accession>A0A1Y0V575</accession>